<organism evidence="1 2">
    <name type="scientific">Nocardia rhamnosiphila</name>
    <dbReference type="NCBI Taxonomy" id="426716"/>
    <lineage>
        <taxon>Bacteria</taxon>
        <taxon>Bacillati</taxon>
        <taxon>Actinomycetota</taxon>
        <taxon>Actinomycetes</taxon>
        <taxon>Mycobacteriales</taxon>
        <taxon>Nocardiaceae</taxon>
        <taxon>Nocardia</taxon>
    </lineage>
</organism>
<dbReference type="RefSeq" id="WP_356953716.1">
    <property type="nucleotide sequence ID" value="NZ_JBEYBD010000001.1"/>
</dbReference>
<dbReference type="Proteomes" id="UP001550628">
    <property type="component" value="Unassembled WGS sequence"/>
</dbReference>
<comment type="caution">
    <text evidence="1">The sequence shown here is derived from an EMBL/GenBank/DDBJ whole genome shotgun (WGS) entry which is preliminary data.</text>
</comment>
<dbReference type="InterPro" id="IPR045660">
    <property type="entry name" value="DUF6390"/>
</dbReference>
<keyword evidence="2" id="KW-1185">Reference proteome</keyword>
<proteinExistence type="predicted"/>
<gene>
    <name evidence="1" type="ORF">ABZ510_07690</name>
</gene>
<accession>A0ABV2WLG7</accession>
<name>A0ABV2WLG7_9NOCA</name>
<dbReference type="EMBL" id="JBEYBF010000004">
    <property type="protein sequence ID" value="MEU1951730.1"/>
    <property type="molecule type" value="Genomic_DNA"/>
</dbReference>
<reference evidence="1 2" key="1">
    <citation type="submission" date="2024-06" db="EMBL/GenBank/DDBJ databases">
        <title>The Natural Products Discovery Center: Release of the First 8490 Sequenced Strains for Exploring Actinobacteria Biosynthetic Diversity.</title>
        <authorList>
            <person name="Kalkreuter E."/>
            <person name="Kautsar S.A."/>
            <person name="Yang D."/>
            <person name="Bader C.D."/>
            <person name="Teijaro C.N."/>
            <person name="Fluegel L."/>
            <person name="Davis C.M."/>
            <person name="Simpson J.R."/>
            <person name="Lauterbach L."/>
            <person name="Steele A.D."/>
            <person name="Gui C."/>
            <person name="Meng S."/>
            <person name="Li G."/>
            <person name="Viehrig K."/>
            <person name="Ye F."/>
            <person name="Su P."/>
            <person name="Kiefer A.F."/>
            <person name="Nichols A."/>
            <person name="Cepeda A.J."/>
            <person name="Yan W."/>
            <person name="Fan B."/>
            <person name="Jiang Y."/>
            <person name="Adhikari A."/>
            <person name="Zheng C.-J."/>
            <person name="Schuster L."/>
            <person name="Cowan T.M."/>
            <person name="Smanski M.J."/>
            <person name="Chevrette M.G."/>
            <person name="De Carvalho L.P.S."/>
            <person name="Shen B."/>
        </authorList>
    </citation>
    <scope>NUCLEOTIDE SEQUENCE [LARGE SCALE GENOMIC DNA]</scope>
    <source>
        <strain evidence="1 2">NPDC019708</strain>
    </source>
</reference>
<protein>
    <submittedName>
        <fullName evidence="1">DUF6390 family protein</fullName>
    </submittedName>
</protein>
<dbReference type="Pfam" id="PF19927">
    <property type="entry name" value="DUF6390"/>
    <property type="match status" value="1"/>
</dbReference>
<evidence type="ECO:0000313" key="2">
    <source>
        <dbReference type="Proteomes" id="UP001550628"/>
    </source>
</evidence>
<evidence type="ECO:0000313" key="1">
    <source>
        <dbReference type="EMBL" id="MEU1951730.1"/>
    </source>
</evidence>
<sequence length="258" mass="28200">MSTPADARSTRGTEMFARYAYAPNRLGYCGPAEISALRGGAADRVRAAARQFTGAWPYLRVMSRMTGIADPLDHRLVESYWIGGGVGAGLDPAAFVTELLAVIGPAAGHYWKYLAEESLAGEAAANHCFHVFGVYPWSRLLDRGGEQPIRVLDCCRISWGTVTARHGDELTVRRRRLCFDEGRLLLSEPAALSVPVWEDGYSAVPDAAPGQLVALHWDRLCGPLTPVQVRTLAVTTARQLRVTNRRPAHQPTGVGHRR</sequence>